<dbReference type="Proteomes" id="UP000255295">
    <property type="component" value="Unassembled WGS sequence"/>
</dbReference>
<dbReference type="Pfam" id="PF17428">
    <property type="entry name" value="DUF5412"/>
    <property type="match status" value="1"/>
</dbReference>
<keyword evidence="1" id="KW-0472">Membrane</keyword>
<evidence type="ECO:0000313" key="3">
    <source>
        <dbReference type="EMBL" id="SUV17605.1"/>
    </source>
</evidence>
<name>A0A2S0JZS4_LYSSH</name>
<organism evidence="2 4">
    <name type="scientific">Lysinibacillus sphaericus</name>
    <name type="common">Bacillus sphaericus</name>
    <dbReference type="NCBI Taxonomy" id="1421"/>
    <lineage>
        <taxon>Bacteria</taxon>
        <taxon>Bacillati</taxon>
        <taxon>Bacillota</taxon>
        <taxon>Bacilli</taxon>
        <taxon>Bacillales</taxon>
        <taxon>Bacillaceae</taxon>
        <taxon>Lysinibacillus</taxon>
    </lineage>
</organism>
<evidence type="ECO:0008006" key="6">
    <source>
        <dbReference type="Google" id="ProtNLM"/>
    </source>
</evidence>
<dbReference type="RefSeq" id="WP_024360982.1">
    <property type="nucleotide sequence ID" value="NZ_BJNS01000006.1"/>
</dbReference>
<keyword evidence="1" id="KW-0812">Transmembrane</keyword>
<dbReference type="InterPro" id="IPR035406">
    <property type="entry name" value="DUF5412"/>
</dbReference>
<gene>
    <name evidence="2" type="ORF">LS41612_10120</name>
    <name evidence="3" type="ORF">NCTC10338_02710</name>
</gene>
<protein>
    <recommendedName>
        <fullName evidence="6">DUF5412 domain-containing protein</fullName>
    </recommendedName>
</protein>
<evidence type="ECO:0000313" key="2">
    <source>
        <dbReference type="EMBL" id="AVK96596.1"/>
    </source>
</evidence>
<accession>A0A2S0JZS4</accession>
<reference evidence="2 4" key="1">
    <citation type="submission" date="2017-03" db="EMBL/GenBank/DDBJ databases">
        <title>The whole genome sequencing and assembly of Lysinibacillus sphaericus DSM 28T strain.</title>
        <authorList>
            <person name="Lee Y.-J."/>
            <person name="Yi H."/>
            <person name="Bahn Y.-S."/>
            <person name="Kim J.F."/>
            <person name="Lee D.-W."/>
        </authorList>
    </citation>
    <scope>NUCLEOTIDE SEQUENCE [LARGE SCALE GENOMIC DNA]</scope>
    <source>
        <strain evidence="2 4">DSM 28</strain>
    </source>
</reference>
<evidence type="ECO:0000256" key="1">
    <source>
        <dbReference type="SAM" id="Phobius"/>
    </source>
</evidence>
<proteinExistence type="predicted"/>
<dbReference type="Proteomes" id="UP000238825">
    <property type="component" value="Chromosome"/>
</dbReference>
<feature type="transmembrane region" description="Helical" evidence="1">
    <location>
        <begin position="6"/>
        <end position="29"/>
    </location>
</feature>
<dbReference type="EMBL" id="UFSZ01000001">
    <property type="protein sequence ID" value="SUV17605.1"/>
    <property type="molecule type" value="Genomic_DNA"/>
</dbReference>
<dbReference type="EMBL" id="CP019980">
    <property type="protein sequence ID" value="AVK96596.1"/>
    <property type="molecule type" value="Genomic_DNA"/>
</dbReference>
<dbReference type="AlphaFoldDB" id="A0A2S0JZS4"/>
<evidence type="ECO:0000313" key="4">
    <source>
        <dbReference type="Proteomes" id="UP000238825"/>
    </source>
</evidence>
<evidence type="ECO:0000313" key="5">
    <source>
        <dbReference type="Proteomes" id="UP000255295"/>
    </source>
</evidence>
<reference evidence="3 5" key="2">
    <citation type="submission" date="2018-06" db="EMBL/GenBank/DDBJ databases">
        <authorList>
            <consortium name="Pathogen Informatics"/>
            <person name="Doyle S."/>
        </authorList>
    </citation>
    <scope>NUCLEOTIDE SEQUENCE [LARGE SCALE GENOMIC DNA]</scope>
    <source>
        <strain evidence="3 5">NCTC10338</strain>
    </source>
</reference>
<sequence>MKKMSLYLLMPILLFCLYVVYHHFTYTFFYTGDIKYGRPILSPNGDYSAQVYYDNYGGAIGGVNLIVNIIYHQKHDEEQTIYFSDAKGSVNVNWTADDVLSITNYDEYANRNTELVVGKEIYDEQGTACNTYKIRKAFNCKDQDS</sequence>
<keyword evidence="1" id="KW-1133">Transmembrane helix</keyword>